<sequence>MADKLKVLIIEDDMLMGTLLSEALWRYEFEPILAKDGDEGLKALEKALPQIILLDLILPGINGFEVLEKIKNNAKTKAVPVVIVSNLGDKSDIARGLSLGAEDYLVKANMVPKDIVSKIREILEKHRRKA</sequence>
<dbReference type="InterPro" id="IPR011006">
    <property type="entry name" value="CheY-like_superfamily"/>
</dbReference>
<evidence type="ECO:0000256" key="2">
    <source>
        <dbReference type="PROSITE-ProRule" id="PRU00169"/>
    </source>
</evidence>
<gene>
    <name evidence="4" type="ORF">A3A35_01305</name>
</gene>
<dbReference type="CDD" id="cd17574">
    <property type="entry name" value="REC_OmpR"/>
    <property type="match status" value="1"/>
</dbReference>
<dbReference type="Pfam" id="PF00072">
    <property type="entry name" value="Response_reg"/>
    <property type="match status" value="1"/>
</dbReference>
<feature type="domain" description="Response regulatory" evidence="3">
    <location>
        <begin position="6"/>
        <end position="122"/>
    </location>
</feature>
<dbReference type="STRING" id="1798508.A3A35_01305"/>
<dbReference type="InterPro" id="IPR001789">
    <property type="entry name" value="Sig_transdc_resp-reg_receiver"/>
</dbReference>
<name>A0A1F6ECH2_9BACT</name>
<dbReference type="PANTHER" id="PTHR44591">
    <property type="entry name" value="STRESS RESPONSE REGULATOR PROTEIN 1"/>
    <property type="match status" value="1"/>
</dbReference>
<dbReference type="Gene3D" id="3.40.50.2300">
    <property type="match status" value="1"/>
</dbReference>
<dbReference type="SUPFAM" id="SSF52172">
    <property type="entry name" value="CheY-like"/>
    <property type="match status" value="1"/>
</dbReference>
<dbReference type="PROSITE" id="PS50110">
    <property type="entry name" value="RESPONSE_REGULATORY"/>
    <property type="match status" value="1"/>
</dbReference>
<accession>A0A1F6ECH2</accession>
<dbReference type="SMART" id="SM00448">
    <property type="entry name" value="REC"/>
    <property type="match status" value="1"/>
</dbReference>
<dbReference type="Proteomes" id="UP000179115">
    <property type="component" value="Unassembled WGS sequence"/>
</dbReference>
<evidence type="ECO:0000256" key="1">
    <source>
        <dbReference type="ARBA" id="ARBA00022553"/>
    </source>
</evidence>
<feature type="modified residue" description="4-aspartylphosphate" evidence="2">
    <location>
        <position position="55"/>
    </location>
</feature>
<reference evidence="4 5" key="1">
    <citation type="journal article" date="2016" name="Nat. Commun.">
        <title>Thousands of microbial genomes shed light on interconnected biogeochemical processes in an aquifer system.</title>
        <authorList>
            <person name="Anantharaman K."/>
            <person name="Brown C.T."/>
            <person name="Hug L.A."/>
            <person name="Sharon I."/>
            <person name="Castelle C.J."/>
            <person name="Probst A.J."/>
            <person name="Thomas B.C."/>
            <person name="Singh A."/>
            <person name="Wilkins M.J."/>
            <person name="Karaoz U."/>
            <person name="Brodie E.L."/>
            <person name="Williams K.H."/>
            <person name="Hubbard S.S."/>
            <person name="Banfield J.F."/>
        </authorList>
    </citation>
    <scope>NUCLEOTIDE SEQUENCE [LARGE SCALE GENOMIC DNA]</scope>
</reference>
<dbReference type="GO" id="GO:0000160">
    <property type="term" value="P:phosphorelay signal transduction system"/>
    <property type="evidence" value="ECO:0007669"/>
    <property type="project" value="InterPro"/>
</dbReference>
<dbReference type="AlphaFoldDB" id="A0A1F6ECH2"/>
<evidence type="ECO:0000313" key="5">
    <source>
        <dbReference type="Proteomes" id="UP000179115"/>
    </source>
</evidence>
<dbReference type="PANTHER" id="PTHR44591:SF3">
    <property type="entry name" value="RESPONSE REGULATORY DOMAIN-CONTAINING PROTEIN"/>
    <property type="match status" value="1"/>
</dbReference>
<organism evidence="4 5">
    <name type="scientific">Candidatus Kaiserbacteria bacterium RIFCSPLOWO2_01_FULL_51_21</name>
    <dbReference type="NCBI Taxonomy" id="1798508"/>
    <lineage>
        <taxon>Bacteria</taxon>
        <taxon>Candidatus Kaiseribacteriota</taxon>
    </lineage>
</organism>
<dbReference type="InterPro" id="IPR050595">
    <property type="entry name" value="Bact_response_regulator"/>
</dbReference>
<keyword evidence="1 2" id="KW-0597">Phosphoprotein</keyword>
<evidence type="ECO:0000313" key="4">
    <source>
        <dbReference type="EMBL" id="OGG71368.1"/>
    </source>
</evidence>
<protein>
    <recommendedName>
        <fullName evidence="3">Response regulatory domain-containing protein</fullName>
    </recommendedName>
</protein>
<dbReference type="EMBL" id="MFLV01000023">
    <property type="protein sequence ID" value="OGG71368.1"/>
    <property type="molecule type" value="Genomic_DNA"/>
</dbReference>
<proteinExistence type="predicted"/>
<comment type="caution">
    <text evidence="4">The sequence shown here is derived from an EMBL/GenBank/DDBJ whole genome shotgun (WGS) entry which is preliminary data.</text>
</comment>
<evidence type="ECO:0000259" key="3">
    <source>
        <dbReference type="PROSITE" id="PS50110"/>
    </source>
</evidence>